<dbReference type="SUPFAM" id="SSF109709">
    <property type="entry name" value="KorB DNA-binding domain-like"/>
    <property type="match status" value="1"/>
</dbReference>
<accession>A0A1H4JE05</accession>
<protein>
    <submittedName>
        <fullName evidence="3">ParB-like nuclease domain-containing protein</fullName>
    </submittedName>
</protein>
<dbReference type="Gene3D" id="1.10.10.2830">
    <property type="match status" value="1"/>
</dbReference>
<evidence type="ECO:0000259" key="1">
    <source>
        <dbReference type="Pfam" id="PF02195"/>
    </source>
</evidence>
<dbReference type="Gene3D" id="3.90.1530.10">
    <property type="entry name" value="Conserved hypothetical protein from pyrococcus furiosus pfu- 392566-001, ParB domain"/>
    <property type="match status" value="1"/>
</dbReference>
<dbReference type="EMBL" id="FNSD01000001">
    <property type="protein sequence ID" value="SEB44540.1"/>
    <property type="molecule type" value="Genomic_DNA"/>
</dbReference>
<evidence type="ECO:0000313" key="3">
    <source>
        <dbReference type="EMBL" id="SEB44540.1"/>
    </source>
</evidence>
<dbReference type="OrthoDB" id="7632576at2"/>
<dbReference type="Proteomes" id="UP000182409">
    <property type="component" value="Unassembled WGS sequence"/>
</dbReference>
<organism evidence="3 4">
    <name type="scientific">Terriglobus roseus</name>
    <dbReference type="NCBI Taxonomy" id="392734"/>
    <lineage>
        <taxon>Bacteria</taxon>
        <taxon>Pseudomonadati</taxon>
        <taxon>Acidobacteriota</taxon>
        <taxon>Terriglobia</taxon>
        <taxon>Terriglobales</taxon>
        <taxon>Acidobacteriaceae</taxon>
        <taxon>Terriglobus</taxon>
    </lineage>
</organism>
<dbReference type="GO" id="GO:0005694">
    <property type="term" value="C:chromosome"/>
    <property type="evidence" value="ECO:0007669"/>
    <property type="project" value="TreeGrafter"/>
</dbReference>
<gene>
    <name evidence="3" type="ORF">SAMN05443244_0558</name>
</gene>
<evidence type="ECO:0000259" key="2">
    <source>
        <dbReference type="Pfam" id="PF07506"/>
    </source>
</evidence>
<evidence type="ECO:0000313" key="4">
    <source>
        <dbReference type="Proteomes" id="UP000182409"/>
    </source>
</evidence>
<feature type="domain" description="RepB plasmid partition" evidence="2">
    <location>
        <begin position="104"/>
        <end position="278"/>
    </location>
</feature>
<dbReference type="AlphaFoldDB" id="A0A1H4JE05"/>
<dbReference type="GO" id="GO:0007059">
    <property type="term" value="P:chromosome segregation"/>
    <property type="evidence" value="ECO:0007669"/>
    <property type="project" value="TreeGrafter"/>
</dbReference>
<dbReference type="SUPFAM" id="SSF110849">
    <property type="entry name" value="ParB/Sulfiredoxin"/>
    <property type="match status" value="1"/>
</dbReference>
<dbReference type="InterPro" id="IPR036086">
    <property type="entry name" value="ParB/Sulfiredoxin_sf"/>
</dbReference>
<dbReference type="Pfam" id="PF02195">
    <property type="entry name" value="ParB_N"/>
    <property type="match status" value="1"/>
</dbReference>
<proteinExistence type="predicted"/>
<dbReference type="RefSeq" id="WP_074652246.1">
    <property type="nucleotide sequence ID" value="NZ_FNSD01000001.1"/>
</dbReference>
<feature type="domain" description="ParB-like N-terminal" evidence="1">
    <location>
        <begin position="15"/>
        <end position="95"/>
    </location>
</feature>
<dbReference type="Pfam" id="PF07506">
    <property type="entry name" value="RepB"/>
    <property type="match status" value="1"/>
</dbReference>
<dbReference type="InterPro" id="IPR011111">
    <property type="entry name" value="Plasmid_RepB"/>
</dbReference>
<sequence>MDKSRKQLRSAFQREILTLPLSSILPQKNTDPKVLRSTVFKQILASVREVGLIESLVVYPQDGKGFLLLDGHLRLEALRMLGVSEAACILSTDDESYTYNKRVNHIPPVAQHLMLLEAMKSGLTEDRIAAALNIDVATVKNRAQMLDGICPEVVEMLRNQKLSVEVFPILRKMKPIGQIATVELMMLRNDYSVSFAKTRLAISPPSLLSKVVSTRQLKANADAADALLAEDTESLIQNLRAVEETYGMDVLTLTVACAYFERLFAEPTIVRYLSQHHQGPMETLRSIVTDIRARTASESAA</sequence>
<dbReference type="InterPro" id="IPR050336">
    <property type="entry name" value="Chromosome_partition/occlusion"/>
</dbReference>
<dbReference type="PANTHER" id="PTHR33375:SF1">
    <property type="entry name" value="CHROMOSOME-PARTITIONING PROTEIN PARB-RELATED"/>
    <property type="match status" value="1"/>
</dbReference>
<name>A0A1H4JE05_9BACT</name>
<dbReference type="PANTHER" id="PTHR33375">
    <property type="entry name" value="CHROMOSOME-PARTITIONING PROTEIN PARB-RELATED"/>
    <property type="match status" value="1"/>
</dbReference>
<dbReference type="InterPro" id="IPR003115">
    <property type="entry name" value="ParB_N"/>
</dbReference>
<reference evidence="3 4" key="1">
    <citation type="submission" date="2016-10" db="EMBL/GenBank/DDBJ databases">
        <authorList>
            <person name="de Groot N.N."/>
        </authorList>
    </citation>
    <scope>NUCLEOTIDE SEQUENCE [LARGE SCALE GENOMIC DNA]</scope>
    <source>
        <strain evidence="3 4">AB35.6</strain>
    </source>
</reference>